<dbReference type="Proteomes" id="UP000016462">
    <property type="component" value="Unassembled WGS sequence"/>
</dbReference>
<dbReference type="Pfam" id="PF00753">
    <property type="entry name" value="Lactamase_B"/>
    <property type="match status" value="1"/>
</dbReference>
<dbReference type="InterPro" id="IPR050855">
    <property type="entry name" value="NDM-1-like"/>
</dbReference>
<feature type="domain" description="Metallo-beta-lactamase" evidence="1">
    <location>
        <begin position="17"/>
        <end position="225"/>
    </location>
</feature>
<dbReference type="OrthoDB" id="2971563at2"/>
<reference evidence="2 3" key="1">
    <citation type="journal article" date="2013" name="Genome Announc.">
        <title>First draft genome sequence from a member of the genus agrococcus, isolated from modern microbialites.</title>
        <authorList>
            <person name="White R.A.III."/>
            <person name="Grassa C.J."/>
            <person name="Suttle C.A."/>
        </authorList>
    </citation>
    <scope>NUCLEOTIDE SEQUENCE [LARGE SCALE GENOMIC DNA]</scope>
    <source>
        <strain evidence="2 3">RW1</strain>
    </source>
</reference>
<dbReference type="CDD" id="cd07721">
    <property type="entry name" value="yflN-like_MBL-fold"/>
    <property type="match status" value="1"/>
</dbReference>
<accession>U1L7Q5</accession>
<dbReference type="Gene3D" id="3.60.15.10">
    <property type="entry name" value="Ribonuclease Z/Hydroxyacylglutathione hydrolase-like"/>
    <property type="match status" value="1"/>
</dbReference>
<proteinExistence type="predicted"/>
<sequence>MLERDVAPGIHRLQHASTNAYLIEDGGAVILVDSLFPRSRPHLDTALATIGRSIADVRALVLTHAHFDHLGMAEGLQREGVPLWLHQGDARIARHPYRYRTANSRLWYPFRYPGSLPIFAAMTSVGALSVDGVRGTVPIEADAVLDLPGSPRVVATPGHTDGHVALHLPDRGAVISGDALVTLDPYTTRTGPRVVAGAATVKPELALRSLDALEETDATIVLPGHGEVWREGVRAAARAARAAGID</sequence>
<dbReference type="PANTHER" id="PTHR42951">
    <property type="entry name" value="METALLO-BETA-LACTAMASE DOMAIN-CONTAINING"/>
    <property type="match status" value="1"/>
</dbReference>
<protein>
    <recommendedName>
        <fullName evidence="1">Metallo-beta-lactamase domain-containing protein</fullName>
    </recommendedName>
</protein>
<dbReference type="InterPro" id="IPR036866">
    <property type="entry name" value="RibonucZ/Hydroxyglut_hydro"/>
</dbReference>
<dbReference type="EMBL" id="ASHR01000046">
    <property type="protein sequence ID" value="ERG62933.1"/>
    <property type="molecule type" value="Genomic_DNA"/>
</dbReference>
<comment type="caution">
    <text evidence="2">The sequence shown here is derived from an EMBL/GenBank/DDBJ whole genome shotgun (WGS) entry which is preliminary data.</text>
</comment>
<evidence type="ECO:0000313" key="3">
    <source>
        <dbReference type="Proteomes" id="UP000016462"/>
    </source>
</evidence>
<dbReference type="AlphaFoldDB" id="U1L7Q5"/>
<name>U1L7Q5_9MICO</name>
<dbReference type="SMART" id="SM00849">
    <property type="entry name" value="Lactamase_B"/>
    <property type="match status" value="1"/>
</dbReference>
<gene>
    <name evidence="2" type="ORF">L332_00445</name>
</gene>
<organism evidence="2 3">
    <name type="scientific">Agrococcus pavilionensis RW1</name>
    <dbReference type="NCBI Taxonomy" id="1330458"/>
    <lineage>
        <taxon>Bacteria</taxon>
        <taxon>Bacillati</taxon>
        <taxon>Actinomycetota</taxon>
        <taxon>Actinomycetes</taxon>
        <taxon>Micrococcales</taxon>
        <taxon>Microbacteriaceae</taxon>
        <taxon>Agrococcus</taxon>
    </lineage>
</organism>
<evidence type="ECO:0000259" key="1">
    <source>
        <dbReference type="SMART" id="SM00849"/>
    </source>
</evidence>
<evidence type="ECO:0000313" key="2">
    <source>
        <dbReference type="EMBL" id="ERG62933.1"/>
    </source>
</evidence>
<dbReference type="SUPFAM" id="SSF56281">
    <property type="entry name" value="Metallo-hydrolase/oxidoreductase"/>
    <property type="match status" value="1"/>
</dbReference>
<dbReference type="InterPro" id="IPR001279">
    <property type="entry name" value="Metallo-B-lactamas"/>
</dbReference>
<keyword evidence="3" id="KW-1185">Reference proteome</keyword>